<protein>
    <submittedName>
        <fullName evidence="3">Triacylglycerol lipase</fullName>
    </submittedName>
</protein>
<feature type="chain" id="PRO_5002335705" evidence="1">
    <location>
        <begin position="18"/>
        <end position="262"/>
    </location>
</feature>
<dbReference type="Gene3D" id="3.40.50.1820">
    <property type="entry name" value="alpha/beta hydrolase"/>
    <property type="match status" value="1"/>
</dbReference>
<gene>
    <name evidence="3" type="ORF">DICVIV_11083</name>
</gene>
<reference evidence="4" key="2">
    <citation type="journal article" date="2016" name="Sci. Rep.">
        <title>Dictyocaulus viviparus genome, variome and transcriptome elucidate lungworm biology and support future intervention.</title>
        <authorList>
            <person name="McNulty S.N."/>
            <person name="Strube C."/>
            <person name="Rosa B.A."/>
            <person name="Martin J.C."/>
            <person name="Tyagi R."/>
            <person name="Choi Y.J."/>
            <person name="Wang Q."/>
            <person name="Hallsworth Pepin K."/>
            <person name="Zhang X."/>
            <person name="Ozersky P."/>
            <person name="Wilson R.K."/>
            <person name="Sternberg P.W."/>
            <person name="Gasser R.B."/>
            <person name="Mitreva M."/>
        </authorList>
    </citation>
    <scope>NUCLEOTIDE SEQUENCE [LARGE SCALE GENOMIC DNA]</scope>
    <source>
        <strain evidence="4">HannoverDv2000</strain>
    </source>
</reference>
<dbReference type="PANTHER" id="PTHR45908">
    <property type="entry name" value="PROTEIN CBG11750-RELATED"/>
    <property type="match status" value="1"/>
</dbReference>
<evidence type="ECO:0000313" key="3">
    <source>
        <dbReference type="EMBL" id="KJH42918.1"/>
    </source>
</evidence>
<proteinExistence type="predicted"/>
<dbReference type="STRING" id="29172.A0A0D8XE90"/>
<dbReference type="OrthoDB" id="426718at2759"/>
<keyword evidence="1" id="KW-0732">Signal</keyword>
<evidence type="ECO:0000259" key="2">
    <source>
        <dbReference type="Pfam" id="PF01764"/>
    </source>
</evidence>
<evidence type="ECO:0000256" key="1">
    <source>
        <dbReference type="SAM" id="SignalP"/>
    </source>
</evidence>
<reference evidence="3 4" key="1">
    <citation type="submission" date="2013-11" db="EMBL/GenBank/DDBJ databases">
        <title>Draft genome of the bovine lungworm Dictyocaulus viviparus.</title>
        <authorList>
            <person name="Mitreva M."/>
        </authorList>
    </citation>
    <scope>NUCLEOTIDE SEQUENCE [LARGE SCALE GENOMIC DNA]</scope>
    <source>
        <strain evidence="3 4">HannoverDv2000</strain>
    </source>
</reference>
<dbReference type="GO" id="GO:0006629">
    <property type="term" value="P:lipid metabolic process"/>
    <property type="evidence" value="ECO:0007669"/>
    <property type="project" value="InterPro"/>
</dbReference>
<name>A0A0D8XE90_DICVI</name>
<feature type="domain" description="Fungal lipase-type" evidence="2">
    <location>
        <begin position="134"/>
        <end position="191"/>
    </location>
</feature>
<evidence type="ECO:0000313" key="4">
    <source>
        <dbReference type="Proteomes" id="UP000053766"/>
    </source>
</evidence>
<sequence length="262" mass="30212">MIKFDMLFFLLIYQSYAINTLIKYNERFCSQFVNCENCAGRHHDSEFTECVWCPIFNSCISTNSKCRSGYWEKIDCPLLSVQSCIATLPANIELSKRFAIQTSLGERTDGYVAVDHSHQAIIASFSSVAAGKKLFFGHSIGGAKAEMSVLSILFKKLVAQQKVRLLTFGSSRVPYRFRIVHGRDMVPHYPRKFDGEWTPPHHHRYEVWYPNGMRPGDKYIVCLGAEDPQCSSRLSPWEIRAAENDLYFERRLFKTVGFYRMN</sequence>
<feature type="signal peptide" evidence="1">
    <location>
        <begin position="1"/>
        <end position="17"/>
    </location>
</feature>
<dbReference type="EMBL" id="KN716610">
    <property type="protein sequence ID" value="KJH42918.1"/>
    <property type="molecule type" value="Genomic_DNA"/>
</dbReference>
<dbReference type="CDD" id="cd00741">
    <property type="entry name" value="Lipase"/>
    <property type="match status" value="1"/>
</dbReference>
<dbReference type="InterPro" id="IPR002921">
    <property type="entry name" value="Fungal_lipase-type"/>
</dbReference>
<dbReference type="InterPro" id="IPR029058">
    <property type="entry name" value="AB_hydrolase_fold"/>
</dbReference>
<dbReference type="Pfam" id="PF01764">
    <property type="entry name" value="Lipase_3"/>
    <property type="match status" value="1"/>
</dbReference>
<keyword evidence="4" id="KW-1185">Reference proteome</keyword>
<dbReference type="Proteomes" id="UP000053766">
    <property type="component" value="Unassembled WGS sequence"/>
</dbReference>
<dbReference type="AlphaFoldDB" id="A0A0D8XE90"/>
<organism evidence="3 4">
    <name type="scientific">Dictyocaulus viviparus</name>
    <name type="common">Bovine lungworm</name>
    <dbReference type="NCBI Taxonomy" id="29172"/>
    <lineage>
        <taxon>Eukaryota</taxon>
        <taxon>Metazoa</taxon>
        <taxon>Ecdysozoa</taxon>
        <taxon>Nematoda</taxon>
        <taxon>Chromadorea</taxon>
        <taxon>Rhabditida</taxon>
        <taxon>Rhabditina</taxon>
        <taxon>Rhabditomorpha</taxon>
        <taxon>Strongyloidea</taxon>
        <taxon>Metastrongylidae</taxon>
        <taxon>Dictyocaulus</taxon>
    </lineage>
</organism>
<dbReference type="SUPFAM" id="SSF53474">
    <property type="entry name" value="alpha/beta-Hydrolases"/>
    <property type="match status" value="1"/>
</dbReference>
<accession>A0A0D8XE90</accession>